<dbReference type="InterPro" id="IPR003439">
    <property type="entry name" value="ABC_transporter-like_ATP-bd"/>
</dbReference>
<dbReference type="EMBL" id="CP050296">
    <property type="protein sequence ID" value="QND61452.1"/>
    <property type="molecule type" value="Genomic_DNA"/>
</dbReference>
<dbReference type="Gene3D" id="3.40.50.300">
    <property type="entry name" value="P-loop containing nucleotide triphosphate hydrolases"/>
    <property type="match status" value="1"/>
</dbReference>
<dbReference type="PANTHER" id="PTHR24221">
    <property type="entry name" value="ATP-BINDING CASSETTE SUB-FAMILY B"/>
    <property type="match status" value="1"/>
</dbReference>
<dbReference type="Pfam" id="PF00005">
    <property type="entry name" value="ABC_tran"/>
    <property type="match status" value="1"/>
</dbReference>
<dbReference type="GO" id="GO:0016887">
    <property type="term" value="F:ATP hydrolysis activity"/>
    <property type="evidence" value="ECO:0007669"/>
    <property type="project" value="InterPro"/>
</dbReference>
<dbReference type="GO" id="GO:0140359">
    <property type="term" value="F:ABC-type transporter activity"/>
    <property type="evidence" value="ECO:0007669"/>
    <property type="project" value="InterPro"/>
</dbReference>
<evidence type="ECO:0000313" key="11">
    <source>
        <dbReference type="EMBL" id="QND61452.1"/>
    </source>
</evidence>
<comment type="subcellular location">
    <subcellularLocation>
        <location evidence="1">Cell membrane</location>
        <topology evidence="1">Multi-pass membrane protein</topology>
    </subcellularLocation>
</comment>
<feature type="domain" description="ABC transporter" evidence="9">
    <location>
        <begin position="322"/>
        <end position="561"/>
    </location>
</feature>
<organism evidence="11 12">
    <name type="scientific">Mesorhizobium huakuii</name>
    <dbReference type="NCBI Taxonomy" id="28104"/>
    <lineage>
        <taxon>Bacteria</taxon>
        <taxon>Pseudomonadati</taxon>
        <taxon>Pseudomonadota</taxon>
        <taxon>Alphaproteobacteria</taxon>
        <taxon>Hyphomicrobiales</taxon>
        <taxon>Phyllobacteriaceae</taxon>
        <taxon>Mesorhizobium</taxon>
    </lineage>
</organism>
<dbReference type="PROSITE" id="PS50893">
    <property type="entry name" value="ABC_TRANSPORTER_2"/>
    <property type="match status" value="1"/>
</dbReference>
<evidence type="ECO:0000256" key="3">
    <source>
        <dbReference type="ARBA" id="ARBA00022692"/>
    </source>
</evidence>
<feature type="transmembrane region" description="Helical" evidence="8">
    <location>
        <begin position="51"/>
        <end position="71"/>
    </location>
</feature>
<feature type="transmembrane region" description="Helical" evidence="8">
    <location>
        <begin position="20"/>
        <end position="39"/>
    </location>
</feature>
<evidence type="ECO:0000256" key="6">
    <source>
        <dbReference type="ARBA" id="ARBA00022989"/>
    </source>
</evidence>
<evidence type="ECO:0000313" key="12">
    <source>
        <dbReference type="Proteomes" id="UP000515465"/>
    </source>
</evidence>
<sequence>MRSQSAIASFAKSVFDIGLFSVIINVLLLVMPLFMMQVYDRVLPAANIDTLVYLSMMAVLALAFLGVFEVIRSIYSQRVAAAMDRKLASSAFAASLRSPRAEAGDIQALRDLATARSFVASRGLGTLFDLPFVPLFVVLLAFVNPWLSLLTVFGAVVMVILVVLTQVGNRNNSTKAAEQSARADLTAQAFVRNAETIRAMGMNGNITEAWGKSFGDALEVQDRAAATSAVFSGISRSTRMLLQLAILGLGAWLVLQGRMTAGMIFASSTISGRALQPLDQLIGGWRQTIDARQAWLRLKKAVPDSAENVPAKIQLPAPLGRLTVRDLVYVPPGALPGSEPIIKRINFEIRAGEAVAIIGPSRAGKSTLARLLVGAVHPNSGAIEMDGADLRTWHEAQLGCSVGYLAQDIQLLPGTIAQNLARFDPKADDEAVIEAAKRAQAHELILSQREGYQTQIGASNASLSGGERQRIGLARAFYGNPRILILDEPNANLDQEGEQALGRALADARLAGTTTVVVTHRLSLAATCDRALLLRNGVIEMFGPSTEVLKQLTSGTGPTRAAPQPELNGRAHLASFTTASQGSGRWSGPMGTKQG</sequence>
<dbReference type="InterPro" id="IPR010128">
    <property type="entry name" value="ATPase_T1SS_PrtD-like"/>
</dbReference>
<keyword evidence="6 8" id="KW-1133">Transmembrane helix</keyword>
<protein>
    <submittedName>
        <fullName evidence="11">Type I secretion system permease/ATPase</fullName>
    </submittedName>
</protein>
<dbReference type="GO" id="GO:0034040">
    <property type="term" value="F:ATPase-coupled lipid transmembrane transporter activity"/>
    <property type="evidence" value="ECO:0007669"/>
    <property type="project" value="TreeGrafter"/>
</dbReference>
<dbReference type="PROSITE" id="PS50929">
    <property type="entry name" value="ABC_TM1F"/>
    <property type="match status" value="1"/>
</dbReference>
<dbReference type="InterPro" id="IPR036640">
    <property type="entry name" value="ABC1_TM_sf"/>
</dbReference>
<comment type="similarity">
    <text evidence="2">Belongs to the ABC transporter superfamily.</text>
</comment>
<dbReference type="SUPFAM" id="SSF52540">
    <property type="entry name" value="P-loop containing nucleoside triphosphate hydrolases"/>
    <property type="match status" value="1"/>
</dbReference>
<evidence type="ECO:0000259" key="10">
    <source>
        <dbReference type="PROSITE" id="PS50929"/>
    </source>
</evidence>
<dbReference type="GO" id="GO:0030256">
    <property type="term" value="C:type I protein secretion system complex"/>
    <property type="evidence" value="ECO:0007669"/>
    <property type="project" value="InterPro"/>
</dbReference>
<dbReference type="Gene3D" id="1.20.1560.10">
    <property type="entry name" value="ABC transporter type 1, transmembrane domain"/>
    <property type="match status" value="1"/>
</dbReference>
<dbReference type="InterPro" id="IPR011527">
    <property type="entry name" value="ABC1_TM_dom"/>
</dbReference>
<keyword evidence="7 8" id="KW-0472">Membrane</keyword>
<evidence type="ECO:0000256" key="8">
    <source>
        <dbReference type="SAM" id="Phobius"/>
    </source>
</evidence>
<gene>
    <name evidence="11" type="ORF">HB778_29110</name>
</gene>
<evidence type="ECO:0000256" key="5">
    <source>
        <dbReference type="ARBA" id="ARBA00022840"/>
    </source>
</evidence>
<dbReference type="InterPro" id="IPR017871">
    <property type="entry name" value="ABC_transporter-like_CS"/>
</dbReference>
<dbReference type="GO" id="GO:0030253">
    <property type="term" value="P:protein secretion by the type I secretion system"/>
    <property type="evidence" value="ECO:0007669"/>
    <property type="project" value="InterPro"/>
</dbReference>
<name>A0A7G6T3X0_9HYPH</name>
<dbReference type="PROSITE" id="PS00211">
    <property type="entry name" value="ABC_TRANSPORTER_1"/>
    <property type="match status" value="1"/>
</dbReference>
<dbReference type="GO" id="GO:0005886">
    <property type="term" value="C:plasma membrane"/>
    <property type="evidence" value="ECO:0007669"/>
    <property type="project" value="UniProtKB-SubCell"/>
</dbReference>
<evidence type="ECO:0000256" key="2">
    <source>
        <dbReference type="ARBA" id="ARBA00005417"/>
    </source>
</evidence>
<dbReference type="GO" id="GO:0005524">
    <property type="term" value="F:ATP binding"/>
    <property type="evidence" value="ECO:0007669"/>
    <property type="project" value="UniProtKB-KW"/>
</dbReference>
<proteinExistence type="inferred from homology"/>
<evidence type="ECO:0000256" key="4">
    <source>
        <dbReference type="ARBA" id="ARBA00022741"/>
    </source>
</evidence>
<feature type="transmembrane region" description="Helical" evidence="8">
    <location>
        <begin position="149"/>
        <end position="167"/>
    </location>
</feature>
<dbReference type="NCBIfam" id="TIGR01842">
    <property type="entry name" value="type_I_sec_PrtD"/>
    <property type="match status" value="1"/>
</dbReference>
<keyword evidence="4" id="KW-0547">Nucleotide-binding</keyword>
<evidence type="ECO:0000256" key="7">
    <source>
        <dbReference type="ARBA" id="ARBA00023136"/>
    </source>
</evidence>
<dbReference type="SUPFAM" id="SSF90123">
    <property type="entry name" value="ABC transporter transmembrane region"/>
    <property type="match status" value="1"/>
</dbReference>
<keyword evidence="3 8" id="KW-0812">Transmembrane</keyword>
<feature type="transmembrane region" description="Helical" evidence="8">
    <location>
        <begin position="124"/>
        <end position="143"/>
    </location>
</feature>
<feature type="transmembrane region" description="Helical" evidence="8">
    <location>
        <begin position="244"/>
        <end position="266"/>
    </location>
</feature>
<dbReference type="InterPro" id="IPR027417">
    <property type="entry name" value="P-loop_NTPase"/>
</dbReference>
<evidence type="ECO:0000259" key="9">
    <source>
        <dbReference type="PROSITE" id="PS50893"/>
    </source>
</evidence>
<dbReference type="PANTHER" id="PTHR24221:SF248">
    <property type="entry name" value="ABC TRANSPORTER TRANSMEMBRANE REGION"/>
    <property type="match status" value="1"/>
</dbReference>
<keyword evidence="5" id="KW-0067">ATP-binding</keyword>
<dbReference type="InterPro" id="IPR003593">
    <property type="entry name" value="AAA+_ATPase"/>
</dbReference>
<reference evidence="12" key="1">
    <citation type="journal article" date="2020" name="Mol. Plant Microbe">
        <title>Rhizobial microsymbionts of the narrowly endemic Oxytropis species growing in Kamchatka are characterized by significant genetic diversity and possess a set of genes that are associated with T3SS and T6SS secretion systems and can affect the development of symbiosis.</title>
        <authorList>
            <person name="Safronova V."/>
            <person name="Guro P."/>
            <person name="Sazanova A."/>
            <person name="Kuznetsova I."/>
            <person name="Belimov A."/>
            <person name="Yakubov V."/>
            <person name="Chirak E."/>
            <person name="Afonin A."/>
            <person name="Gogolev Y."/>
            <person name="Andronov E."/>
            <person name="Tikhonovich I."/>
        </authorList>
    </citation>
    <scope>NUCLEOTIDE SEQUENCE [LARGE SCALE GENOMIC DNA]</scope>
    <source>
        <strain evidence="12">583</strain>
    </source>
</reference>
<dbReference type="InterPro" id="IPR039421">
    <property type="entry name" value="Type_1_exporter"/>
</dbReference>
<dbReference type="SMART" id="SM00382">
    <property type="entry name" value="AAA"/>
    <property type="match status" value="1"/>
</dbReference>
<accession>A0A7G6T3X0</accession>
<dbReference type="AlphaFoldDB" id="A0A7G6T3X0"/>
<feature type="domain" description="ABC transmembrane type-1" evidence="10">
    <location>
        <begin position="17"/>
        <end position="290"/>
    </location>
</feature>
<evidence type="ECO:0000256" key="1">
    <source>
        <dbReference type="ARBA" id="ARBA00004651"/>
    </source>
</evidence>
<dbReference type="Pfam" id="PF00664">
    <property type="entry name" value="ABC_membrane"/>
    <property type="match status" value="1"/>
</dbReference>
<dbReference type="Proteomes" id="UP000515465">
    <property type="component" value="Chromosome"/>
</dbReference>